<dbReference type="AlphaFoldDB" id="A0A0C9T5C4"/>
<name>A0A0C9T5C4_PLICR</name>
<evidence type="ECO:0000313" key="1">
    <source>
        <dbReference type="EMBL" id="KII83283.1"/>
    </source>
</evidence>
<dbReference type="EMBL" id="KN832579">
    <property type="protein sequence ID" value="KII83283.1"/>
    <property type="molecule type" value="Genomic_DNA"/>
</dbReference>
<accession>A0A0C9T5C4</accession>
<reference evidence="1 2" key="1">
    <citation type="submission" date="2014-06" db="EMBL/GenBank/DDBJ databases">
        <title>Evolutionary Origins and Diversification of the Mycorrhizal Mutualists.</title>
        <authorList>
            <consortium name="DOE Joint Genome Institute"/>
            <consortium name="Mycorrhizal Genomics Consortium"/>
            <person name="Kohler A."/>
            <person name="Kuo A."/>
            <person name="Nagy L.G."/>
            <person name="Floudas D."/>
            <person name="Copeland A."/>
            <person name="Barry K.W."/>
            <person name="Cichocki N."/>
            <person name="Veneault-Fourrey C."/>
            <person name="LaButti K."/>
            <person name="Lindquist E.A."/>
            <person name="Lipzen A."/>
            <person name="Lundell T."/>
            <person name="Morin E."/>
            <person name="Murat C."/>
            <person name="Riley R."/>
            <person name="Ohm R."/>
            <person name="Sun H."/>
            <person name="Tunlid A."/>
            <person name="Henrissat B."/>
            <person name="Grigoriev I.V."/>
            <person name="Hibbett D.S."/>
            <person name="Martin F."/>
        </authorList>
    </citation>
    <scope>NUCLEOTIDE SEQUENCE [LARGE SCALE GENOMIC DNA]</scope>
    <source>
        <strain evidence="1 2">FD-325 SS-3</strain>
    </source>
</reference>
<keyword evidence="2" id="KW-1185">Reference proteome</keyword>
<gene>
    <name evidence="1" type="ORF">PLICRDRAFT_58496</name>
</gene>
<dbReference type="HOGENOM" id="CLU_1826085_0_0_1"/>
<protein>
    <submittedName>
        <fullName evidence="1">Uncharacterized protein</fullName>
    </submittedName>
</protein>
<organism evidence="1 2">
    <name type="scientific">Plicaturopsis crispa FD-325 SS-3</name>
    <dbReference type="NCBI Taxonomy" id="944288"/>
    <lineage>
        <taxon>Eukaryota</taxon>
        <taxon>Fungi</taxon>
        <taxon>Dikarya</taxon>
        <taxon>Basidiomycota</taxon>
        <taxon>Agaricomycotina</taxon>
        <taxon>Agaricomycetes</taxon>
        <taxon>Agaricomycetidae</taxon>
        <taxon>Amylocorticiales</taxon>
        <taxon>Amylocorticiaceae</taxon>
        <taxon>Plicatura</taxon>
        <taxon>Plicaturopsis crispa</taxon>
    </lineage>
</organism>
<evidence type="ECO:0000313" key="2">
    <source>
        <dbReference type="Proteomes" id="UP000053263"/>
    </source>
</evidence>
<proteinExistence type="predicted"/>
<dbReference type="Proteomes" id="UP000053263">
    <property type="component" value="Unassembled WGS sequence"/>
</dbReference>
<sequence length="141" mass="15403">MRPLVFQVGLRRSTVSGFLSRIALLCGLVSKATKGMARTELKIANLGERKSVHSQVLRSDVGKGVTAMREASEALRPAIDLILPVFRASCTWPSRDILQIEAKERLSQAGSAVSIEVEAEHVHAAWLLFALPQVTLGRVCR</sequence>